<dbReference type="PANTHER" id="PTHR24321">
    <property type="entry name" value="DEHYDROGENASES, SHORT CHAIN"/>
    <property type="match status" value="1"/>
</dbReference>
<reference evidence="3 4" key="1">
    <citation type="journal article" date="2015" name="Genome Announc.">
        <title>Draft Genome Sequence of Rhodococcus rhodochrous Strain KG-21, a Soil Isolate from Oil Fields of Krishna-Godavari Basin, India.</title>
        <authorList>
            <person name="Dawar C."/>
            <person name="Aggarwal R.K."/>
        </authorList>
    </citation>
    <scope>NUCLEOTIDE SEQUENCE [LARGE SCALE GENOMIC DNA]</scope>
    <source>
        <strain evidence="3 4">KG-21</strain>
    </source>
</reference>
<sequence>MNETSPARTVIVTGGTGGLGAAVTGHLLDAGWRLVVPWYVDAELDRIAPHPNLETIRADLSDEQAVEAIVECATKDEGRPLFGVVNLVGGFAAGRRVHETPLEVLDAQLSINLKIAYRVIQAALPELIRHGGGSVVCIGSAAAVRPFPGAATYVASKAAVSALVQALAVEYADDNIRVNGLLPTMIDTPANRAAMPEADRSSWARPTDIAEVIGFLLGDSSRAVSGASIPVVNVAGAK</sequence>
<name>A0A0M8PPF4_RHORH</name>
<proteinExistence type="inferred from homology"/>
<accession>A0A0M8PPF4</accession>
<dbReference type="RefSeq" id="WP_054373008.1">
    <property type="nucleotide sequence ID" value="NZ_AZYO01000028.1"/>
</dbReference>
<dbReference type="Gene3D" id="3.40.50.720">
    <property type="entry name" value="NAD(P)-binding Rossmann-like Domain"/>
    <property type="match status" value="1"/>
</dbReference>
<dbReference type="PRINTS" id="PR00081">
    <property type="entry name" value="GDHRDH"/>
</dbReference>
<comment type="similarity">
    <text evidence="1">Belongs to the short-chain dehydrogenases/reductases (SDR) family.</text>
</comment>
<dbReference type="PATRIC" id="fig|1441923.3.peg.2725"/>
<dbReference type="InterPro" id="IPR020904">
    <property type="entry name" value="Sc_DH/Rdtase_CS"/>
</dbReference>
<keyword evidence="2" id="KW-0560">Oxidoreductase</keyword>
<dbReference type="InterPro" id="IPR002347">
    <property type="entry name" value="SDR_fam"/>
</dbReference>
<dbReference type="Pfam" id="PF13561">
    <property type="entry name" value="adh_short_C2"/>
    <property type="match status" value="1"/>
</dbReference>
<gene>
    <name evidence="3" type="ORF">Z051_12385</name>
</gene>
<protein>
    <submittedName>
        <fullName evidence="3">Oxidoreductase</fullName>
    </submittedName>
</protein>
<dbReference type="CDD" id="cd05233">
    <property type="entry name" value="SDR_c"/>
    <property type="match status" value="1"/>
</dbReference>
<evidence type="ECO:0000256" key="2">
    <source>
        <dbReference type="ARBA" id="ARBA00023002"/>
    </source>
</evidence>
<dbReference type="GO" id="GO:0016491">
    <property type="term" value="F:oxidoreductase activity"/>
    <property type="evidence" value="ECO:0007669"/>
    <property type="project" value="UniProtKB-KW"/>
</dbReference>
<reference evidence="4" key="2">
    <citation type="submission" date="2015-01" db="EMBL/GenBank/DDBJ databases">
        <title>Draft genome sequence of potential hydrocarbon metabolising strain of Rhodococcus rhodochrous.</title>
        <authorList>
            <person name="Aggarwal R.K."/>
            <person name="Dawar C."/>
        </authorList>
    </citation>
    <scope>NUCLEOTIDE SEQUENCE [LARGE SCALE GENOMIC DNA]</scope>
    <source>
        <strain evidence="4">KG-21</strain>
    </source>
</reference>
<evidence type="ECO:0000313" key="4">
    <source>
        <dbReference type="Proteomes" id="UP000037712"/>
    </source>
</evidence>
<dbReference type="EMBL" id="AZYO01000028">
    <property type="protein sequence ID" value="KOS55878.1"/>
    <property type="molecule type" value="Genomic_DNA"/>
</dbReference>
<comment type="caution">
    <text evidence="3">The sequence shown here is derived from an EMBL/GenBank/DDBJ whole genome shotgun (WGS) entry which is preliminary data.</text>
</comment>
<evidence type="ECO:0000256" key="1">
    <source>
        <dbReference type="ARBA" id="ARBA00006484"/>
    </source>
</evidence>
<evidence type="ECO:0000313" key="3">
    <source>
        <dbReference type="EMBL" id="KOS55878.1"/>
    </source>
</evidence>
<dbReference type="InterPro" id="IPR036291">
    <property type="entry name" value="NAD(P)-bd_dom_sf"/>
</dbReference>
<dbReference type="AlphaFoldDB" id="A0A0M8PPF4"/>
<dbReference type="Proteomes" id="UP000037712">
    <property type="component" value="Unassembled WGS sequence"/>
</dbReference>
<dbReference type="PROSITE" id="PS00061">
    <property type="entry name" value="ADH_SHORT"/>
    <property type="match status" value="1"/>
</dbReference>
<dbReference type="PANTHER" id="PTHR24321:SF8">
    <property type="entry name" value="ESTRADIOL 17-BETA-DEHYDROGENASE 8-RELATED"/>
    <property type="match status" value="1"/>
</dbReference>
<dbReference type="SUPFAM" id="SSF51735">
    <property type="entry name" value="NAD(P)-binding Rossmann-fold domains"/>
    <property type="match status" value="1"/>
</dbReference>
<organism evidence="3 4">
    <name type="scientific">Rhodococcus rhodochrous KG-21</name>
    <dbReference type="NCBI Taxonomy" id="1441923"/>
    <lineage>
        <taxon>Bacteria</taxon>
        <taxon>Bacillati</taxon>
        <taxon>Actinomycetota</taxon>
        <taxon>Actinomycetes</taxon>
        <taxon>Mycobacteriales</taxon>
        <taxon>Nocardiaceae</taxon>
        <taxon>Rhodococcus</taxon>
    </lineage>
</organism>